<dbReference type="InterPro" id="IPR007860">
    <property type="entry name" value="DNA_mmatch_repair_MutS_con_dom"/>
</dbReference>
<dbReference type="SUPFAM" id="SSF52540">
    <property type="entry name" value="P-loop containing nucleoside triphosphate hydrolases"/>
    <property type="match status" value="1"/>
</dbReference>
<dbReference type="InterPro" id="IPR016151">
    <property type="entry name" value="DNA_mismatch_repair_MutS_N"/>
</dbReference>
<dbReference type="InterPro" id="IPR007696">
    <property type="entry name" value="DNA_mismatch_repair_MutS_core"/>
</dbReference>
<proteinExistence type="inferred from homology"/>
<comment type="similarity">
    <text evidence="1">Belongs to the DNA mismatch repair MutS family. MSH3 subfamily.</text>
</comment>
<dbReference type="SUPFAM" id="SSF48334">
    <property type="entry name" value="DNA repair protein MutS, domain III"/>
    <property type="match status" value="1"/>
</dbReference>
<evidence type="ECO:0000256" key="4">
    <source>
        <dbReference type="ARBA" id="ARBA00022763"/>
    </source>
</evidence>
<dbReference type="PANTHER" id="PTHR11361:SF122">
    <property type="entry name" value="DNA MISMATCH REPAIR PROTEIN MSH3"/>
    <property type="match status" value="1"/>
</dbReference>
<sequence>MFTNVPTIPGDLETHHHVRKALKKNRARKATGPDGISSRLLKSCADQLCGIFSHTFNLSLKLGRVPQLWKTSCIVPVPKTPHPKELNSYRPVALTSHLMKTLERLILDHLRPLVSSFMDPLQFAYQPSIGVDDAVIYLLHTSLTHLEKAGSTVRIMFFDFSSAFNTIQPRLLGDKLEGTVLAPFLFTLYTADFSYSTSSCHLQKFSDDSAAVGLITDGDDMEYRELIQGFVDWSLRNNLQINAGKTKELVVDFHRRNNPPPAPVNILGTDVDVVESYKYLGVHLNNNLDWTHNTNALVKKGNSRLFLLRRLRSFGVQGPLLRNLYDSVVGSAIFYGIVCWSSSITDRDRKRMDRLVRRASSVLGCPLDSVEVVGNGRMMAKLSSMLNNTSHPLQDTLAALGSSFSERLLHPRCVKERLGEWDEQQRCPSRAEKSKPESNVGHRDTERDVKTLDNAQNKVCDQKPCDDTEQHLGDDRLLELEEENEEEEGRSWLTDSQKGFKSARKDAHDNESNVLPNPVAKSRRSKNVHATRVYTPLEQQVVQLKEQHKDALLAVECGYKYRFFGEDAEIAAKVLNIFCHLDHNFMTCSIPTHRLFVHVRRLVSHGHKVGVIKQTETTAIKASGTSRNTLFTRQLSGLYTKSTLVGEDVNPVCKLADVEEGSSGDAALDPPESFLLCVSETWDKLRKQLTVGLVAVQPSTGDVLFDCFPDGPSRSELESRVVKINPVEILVPSDSSPETHRLVQSIANASTQADDRVRVEKRDRGQFEFASAMNTVTEFYCHSEEQGCRSLSSVASLESPVICCLGPLIQYLREFNLERVLRSESSFQRLSRASEGMRLNAATLRNLEILNNQTDGGAKGSLLWVLDHTRTHFGRRLLRRWVGQPLTDSESVSQRLDAVQEILESNSVTLNPVRSLLSHLPDLDRGIGSIYHRKSSTQEFYIICSSLARLSLELEALLPAIQSQVRSSLLTGLLLDTPNLLAPAQNFLKVLNEKAAKSGNKTELFSDLAAFPVLKERKEQIQDVIDEIHNHRQEIRLTLKVPTFDYTTVSGQEFLIEVKNSLSSSVPPEWVKVSSTKAVSRYHTPFLVERYRKLLQLREQLLLDCQSEWIHFLEPEVSKHRRQIVIRDGRHPAIDLLMGENNQYVPNVTELQGDGKRAMIITGPNMGGKSSYIRQVALICLMAQMGSYVPASQAQLGILDGIYVRMGASDNIFQRRSTFMEELSEASEIVSRATERSLVILDELGRGTSTHDGIAIAHATLEHFIRDVKALTLFVTHYPPLCELEHVYPEHVSNYHMAFLLNEPDIAADADDGEVTPEFITFLYQLTEGAAGRSYGLNVARLADIPDPILHTAAGKARELESAVNARRKKKKLLRDLWRVSDRSSLVEWLQSNP</sequence>
<dbReference type="EMBL" id="RHFK02000018">
    <property type="protein sequence ID" value="TWW60123.1"/>
    <property type="molecule type" value="Genomic_DNA"/>
</dbReference>
<evidence type="ECO:0000256" key="3">
    <source>
        <dbReference type="ARBA" id="ARBA00022741"/>
    </source>
</evidence>
<dbReference type="SUPFAM" id="SSF53150">
    <property type="entry name" value="DNA repair protein MutS, domain II"/>
    <property type="match status" value="1"/>
</dbReference>
<evidence type="ECO:0000256" key="2">
    <source>
        <dbReference type="ARBA" id="ARBA00022151"/>
    </source>
</evidence>
<dbReference type="Gene3D" id="3.40.1170.10">
    <property type="entry name" value="DNA repair protein MutS, domain I"/>
    <property type="match status" value="1"/>
</dbReference>
<dbReference type="InterPro" id="IPR036187">
    <property type="entry name" value="DNA_mismatch_repair_MutS_sf"/>
</dbReference>
<dbReference type="GO" id="GO:0006298">
    <property type="term" value="P:mismatch repair"/>
    <property type="evidence" value="ECO:0007669"/>
    <property type="project" value="InterPro"/>
</dbReference>
<evidence type="ECO:0000313" key="11">
    <source>
        <dbReference type="EMBL" id="TWW60123.1"/>
    </source>
</evidence>
<dbReference type="InterPro" id="IPR000432">
    <property type="entry name" value="DNA_mismatch_repair_MutS_C"/>
</dbReference>
<dbReference type="Pfam" id="PF00078">
    <property type="entry name" value="RVT_1"/>
    <property type="match status" value="1"/>
</dbReference>
<dbReference type="FunFam" id="1.10.1420.10:FF:000004">
    <property type="entry name" value="DNA mismatch repair protein Msh3"/>
    <property type="match status" value="1"/>
</dbReference>
<dbReference type="InterPro" id="IPR027417">
    <property type="entry name" value="P-loop_NTPase"/>
</dbReference>
<evidence type="ECO:0000259" key="10">
    <source>
        <dbReference type="PROSITE" id="PS00486"/>
    </source>
</evidence>
<dbReference type="Gene3D" id="1.10.1420.10">
    <property type="match status" value="2"/>
</dbReference>
<dbReference type="InterPro" id="IPR036678">
    <property type="entry name" value="MutS_con_dom_sf"/>
</dbReference>
<dbReference type="GO" id="GO:0005524">
    <property type="term" value="F:ATP binding"/>
    <property type="evidence" value="ECO:0007669"/>
    <property type="project" value="UniProtKB-KW"/>
</dbReference>
<dbReference type="GO" id="GO:0030983">
    <property type="term" value="F:mismatched DNA binding"/>
    <property type="evidence" value="ECO:0007669"/>
    <property type="project" value="InterPro"/>
</dbReference>
<dbReference type="Pfam" id="PF00488">
    <property type="entry name" value="MutS_V"/>
    <property type="match status" value="1"/>
</dbReference>
<feature type="compositionally biased region" description="Basic and acidic residues" evidence="9">
    <location>
        <begin position="420"/>
        <end position="451"/>
    </location>
</feature>
<gene>
    <name evidence="11" type="ORF">D4764_05G0002130</name>
</gene>
<reference evidence="11 12" key="1">
    <citation type="submission" date="2019-04" db="EMBL/GenBank/DDBJ databases">
        <title>Chromosome genome assembly for Takifugu flavidus.</title>
        <authorList>
            <person name="Xiao S."/>
        </authorList>
    </citation>
    <scope>NUCLEOTIDE SEQUENCE [LARGE SCALE GENOMIC DNA]</scope>
    <source>
        <strain evidence="11">HTHZ2018</strain>
        <tissue evidence="11">Muscle</tissue>
    </source>
</reference>
<keyword evidence="5" id="KW-0067">ATP-binding</keyword>
<dbReference type="SUPFAM" id="SSF55271">
    <property type="entry name" value="DNA repair protein MutS, domain I"/>
    <property type="match status" value="1"/>
</dbReference>
<dbReference type="Pfam" id="PF05188">
    <property type="entry name" value="MutS_II"/>
    <property type="match status" value="1"/>
</dbReference>
<keyword evidence="3" id="KW-0547">Nucleotide-binding</keyword>
<dbReference type="CDD" id="cd01650">
    <property type="entry name" value="RT_nLTR_like"/>
    <property type="match status" value="1"/>
</dbReference>
<dbReference type="Pfam" id="PF05192">
    <property type="entry name" value="MutS_III"/>
    <property type="match status" value="1"/>
</dbReference>
<dbReference type="SMART" id="SM00533">
    <property type="entry name" value="MUTSd"/>
    <property type="match status" value="1"/>
</dbReference>
<dbReference type="Pfam" id="PF01624">
    <property type="entry name" value="MutS_I"/>
    <property type="match status" value="1"/>
</dbReference>
<evidence type="ECO:0000256" key="6">
    <source>
        <dbReference type="ARBA" id="ARBA00023125"/>
    </source>
</evidence>
<dbReference type="SMART" id="SM00534">
    <property type="entry name" value="MUTSac"/>
    <property type="match status" value="1"/>
</dbReference>
<keyword evidence="12" id="KW-1185">Reference proteome</keyword>
<feature type="region of interest" description="Disordered" evidence="9">
    <location>
        <begin position="420"/>
        <end position="527"/>
    </location>
</feature>
<evidence type="ECO:0000256" key="1">
    <source>
        <dbReference type="ARBA" id="ARBA00007094"/>
    </source>
</evidence>
<keyword evidence="4" id="KW-0227">DNA damage</keyword>
<feature type="domain" description="DNA mismatch repair proteins mutS family" evidence="10">
    <location>
        <begin position="1237"/>
        <end position="1253"/>
    </location>
</feature>
<dbReference type="GO" id="GO:0140664">
    <property type="term" value="F:ATP-dependent DNA damage sensor activity"/>
    <property type="evidence" value="ECO:0007669"/>
    <property type="project" value="InterPro"/>
</dbReference>
<evidence type="ECO:0000256" key="5">
    <source>
        <dbReference type="ARBA" id="ARBA00022840"/>
    </source>
</evidence>
<dbReference type="GO" id="GO:0005634">
    <property type="term" value="C:nucleus"/>
    <property type="evidence" value="ECO:0007669"/>
    <property type="project" value="UniProtKB-SubCell"/>
</dbReference>
<evidence type="ECO:0000256" key="7">
    <source>
        <dbReference type="ARBA" id="ARBA00023204"/>
    </source>
</evidence>
<dbReference type="InterPro" id="IPR000477">
    <property type="entry name" value="RT_dom"/>
</dbReference>
<evidence type="ECO:0000313" key="12">
    <source>
        <dbReference type="Proteomes" id="UP000324091"/>
    </source>
</evidence>
<dbReference type="Gene3D" id="3.30.420.110">
    <property type="entry name" value="MutS, connector domain"/>
    <property type="match status" value="1"/>
</dbReference>
<comment type="caution">
    <text evidence="11">The sequence shown here is derived from an EMBL/GenBank/DDBJ whole genome shotgun (WGS) entry which is preliminary data.</text>
</comment>
<dbReference type="PROSITE" id="PS00486">
    <property type="entry name" value="DNA_MISMATCH_REPAIR_2"/>
    <property type="match status" value="1"/>
</dbReference>
<dbReference type="InterPro" id="IPR045076">
    <property type="entry name" value="MutS"/>
</dbReference>
<dbReference type="Proteomes" id="UP000324091">
    <property type="component" value="Chromosome 5"/>
</dbReference>
<dbReference type="InterPro" id="IPR007695">
    <property type="entry name" value="DNA_mismatch_repair_MutS-lik_N"/>
</dbReference>
<keyword evidence="7" id="KW-0234">DNA repair</keyword>
<evidence type="ECO:0000256" key="8">
    <source>
        <dbReference type="ARBA" id="ARBA00073774"/>
    </source>
</evidence>
<name>A0A5C6MYR2_9TELE</name>
<feature type="compositionally biased region" description="Basic and acidic residues" evidence="9">
    <location>
        <begin position="460"/>
        <end position="479"/>
    </location>
</feature>
<evidence type="ECO:0000256" key="9">
    <source>
        <dbReference type="SAM" id="MobiDB-lite"/>
    </source>
</evidence>
<dbReference type="FunFam" id="3.40.1170.10:FF:000004">
    <property type="entry name" value="DNA mismatch repair protein"/>
    <property type="match status" value="1"/>
</dbReference>
<organism evidence="11 12">
    <name type="scientific">Takifugu flavidus</name>
    <name type="common">sansaifugu</name>
    <dbReference type="NCBI Taxonomy" id="433684"/>
    <lineage>
        <taxon>Eukaryota</taxon>
        <taxon>Metazoa</taxon>
        <taxon>Chordata</taxon>
        <taxon>Craniata</taxon>
        <taxon>Vertebrata</taxon>
        <taxon>Euteleostomi</taxon>
        <taxon>Actinopterygii</taxon>
        <taxon>Neopterygii</taxon>
        <taxon>Teleostei</taxon>
        <taxon>Neoteleostei</taxon>
        <taxon>Acanthomorphata</taxon>
        <taxon>Eupercaria</taxon>
        <taxon>Tetraodontiformes</taxon>
        <taxon>Tetradontoidea</taxon>
        <taxon>Tetraodontidae</taxon>
        <taxon>Takifugu</taxon>
    </lineage>
</organism>
<protein>
    <recommendedName>
        <fullName evidence="2 8">DNA mismatch repair protein MSH3</fullName>
    </recommendedName>
    <alternativeName>
        <fullName evidence="2 8">DNA mismatch repair protein MSH3</fullName>
    </alternativeName>
</protein>
<dbReference type="GO" id="GO:0006312">
    <property type="term" value="P:mitotic recombination"/>
    <property type="evidence" value="ECO:0007669"/>
    <property type="project" value="TreeGrafter"/>
</dbReference>
<dbReference type="GO" id="GO:0016447">
    <property type="term" value="P:somatic recombination of immunoglobulin gene segments"/>
    <property type="evidence" value="ECO:0007669"/>
    <property type="project" value="TreeGrafter"/>
</dbReference>
<dbReference type="PANTHER" id="PTHR11361">
    <property type="entry name" value="DNA MISMATCH REPAIR PROTEIN MUTS FAMILY MEMBER"/>
    <property type="match status" value="1"/>
</dbReference>
<accession>A0A5C6MYR2</accession>
<dbReference type="Gene3D" id="3.40.50.300">
    <property type="entry name" value="P-loop containing nucleotide triphosphate hydrolases"/>
    <property type="match status" value="1"/>
</dbReference>
<keyword evidence="6" id="KW-0238">DNA-binding</keyword>